<gene>
    <name evidence="1" type="primary">Dvir\GJ26322</name>
    <name evidence="1" type="ORF">Dvir_GJ26322</name>
</gene>
<dbReference type="Proteomes" id="UP000008792">
    <property type="component" value="Unassembled WGS sequence"/>
</dbReference>
<evidence type="ECO:0000313" key="2">
    <source>
        <dbReference type="Proteomes" id="UP000008792"/>
    </source>
</evidence>
<proteinExistence type="predicted"/>
<dbReference type="AlphaFoldDB" id="A0A0Q9WQX5"/>
<accession>A0A0Q9WQX5</accession>
<evidence type="ECO:0000313" key="1">
    <source>
        <dbReference type="EMBL" id="KRF84535.1"/>
    </source>
</evidence>
<name>A0A0Q9WQX5_DROVI</name>
<organism evidence="1 2">
    <name type="scientific">Drosophila virilis</name>
    <name type="common">Fruit fly</name>
    <dbReference type="NCBI Taxonomy" id="7244"/>
    <lineage>
        <taxon>Eukaryota</taxon>
        <taxon>Metazoa</taxon>
        <taxon>Ecdysozoa</taxon>
        <taxon>Arthropoda</taxon>
        <taxon>Hexapoda</taxon>
        <taxon>Insecta</taxon>
        <taxon>Pterygota</taxon>
        <taxon>Neoptera</taxon>
        <taxon>Endopterygota</taxon>
        <taxon>Diptera</taxon>
        <taxon>Brachycera</taxon>
        <taxon>Muscomorpha</taxon>
        <taxon>Ephydroidea</taxon>
        <taxon>Drosophilidae</taxon>
        <taxon>Drosophila</taxon>
    </lineage>
</organism>
<sequence>MGQMPSAAGKANQRPDWGQLTGRAKDYLYLYAKQQPKTDNNNNGNNNIMRHCTDTSQLPFKVSQEQDTLHRTRDTGRRTQYVQRVESWLQMATGNRQASREFDSKLRRKWTPNVAVLSNNNNDIDNIKSAVLCVGNNCVRVLMLHVMAINNNENSSSNNNNNDNNQRIK</sequence>
<reference evidence="1 2" key="1">
    <citation type="journal article" date="2007" name="Nature">
        <title>Evolution of genes and genomes on the Drosophila phylogeny.</title>
        <authorList>
            <consortium name="Drosophila 12 Genomes Consortium"/>
            <person name="Clark A.G."/>
            <person name="Eisen M.B."/>
            <person name="Smith D.R."/>
            <person name="Bergman C.M."/>
            <person name="Oliver B."/>
            <person name="Markow T.A."/>
            <person name="Kaufman T.C."/>
            <person name="Kellis M."/>
            <person name="Gelbart W."/>
            <person name="Iyer V.N."/>
            <person name="Pollard D.A."/>
            <person name="Sackton T.B."/>
            <person name="Larracuente A.M."/>
            <person name="Singh N.D."/>
            <person name="Abad J.P."/>
            <person name="Abt D.N."/>
            <person name="Adryan B."/>
            <person name="Aguade M."/>
            <person name="Akashi H."/>
            <person name="Anderson W.W."/>
            <person name="Aquadro C.F."/>
            <person name="Ardell D.H."/>
            <person name="Arguello R."/>
            <person name="Artieri C.G."/>
            <person name="Barbash D.A."/>
            <person name="Barker D."/>
            <person name="Barsanti P."/>
            <person name="Batterham P."/>
            <person name="Batzoglou S."/>
            <person name="Begun D."/>
            <person name="Bhutkar A."/>
            <person name="Blanco E."/>
            <person name="Bosak S.A."/>
            <person name="Bradley R.K."/>
            <person name="Brand A.D."/>
            <person name="Brent M.R."/>
            <person name="Brooks A.N."/>
            <person name="Brown R.H."/>
            <person name="Butlin R.K."/>
            <person name="Caggese C."/>
            <person name="Calvi B.R."/>
            <person name="Bernardo de Carvalho A."/>
            <person name="Caspi A."/>
            <person name="Castrezana S."/>
            <person name="Celniker S.E."/>
            <person name="Chang J.L."/>
            <person name="Chapple C."/>
            <person name="Chatterji S."/>
            <person name="Chinwalla A."/>
            <person name="Civetta A."/>
            <person name="Clifton S.W."/>
            <person name="Comeron J.M."/>
            <person name="Costello J.C."/>
            <person name="Coyne J.A."/>
            <person name="Daub J."/>
            <person name="David R.G."/>
            <person name="Delcher A.L."/>
            <person name="Delehaunty K."/>
            <person name="Do C.B."/>
            <person name="Ebling H."/>
            <person name="Edwards K."/>
            <person name="Eickbush T."/>
            <person name="Evans J.D."/>
            <person name="Filipski A."/>
            <person name="Findeiss S."/>
            <person name="Freyhult E."/>
            <person name="Fulton L."/>
            <person name="Fulton R."/>
            <person name="Garcia A.C."/>
            <person name="Gardiner A."/>
            <person name="Garfield D.A."/>
            <person name="Garvin B.E."/>
            <person name="Gibson G."/>
            <person name="Gilbert D."/>
            <person name="Gnerre S."/>
            <person name="Godfrey J."/>
            <person name="Good R."/>
            <person name="Gotea V."/>
            <person name="Gravely B."/>
            <person name="Greenberg A.J."/>
            <person name="Griffiths-Jones S."/>
            <person name="Gross S."/>
            <person name="Guigo R."/>
            <person name="Gustafson E.A."/>
            <person name="Haerty W."/>
            <person name="Hahn M.W."/>
            <person name="Halligan D.L."/>
            <person name="Halpern A.L."/>
            <person name="Halter G.M."/>
            <person name="Han M.V."/>
            <person name="Heger A."/>
            <person name="Hillier L."/>
            <person name="Hinrichs A.S."/>
            <person name="Holmes I."/>
            <person name="Hoskins R.A."/>
            <person name="Hubisz M.J."/>
            <person name="Hultmark D."/>
            <person name="Huntley M.A."/>
            <person name="Jaffe D.B."/>
            <person name="Jagadeeshan S."/>
            <person name="Jeck W.R."/>
            <person name="Johnson J."/>
            <person name="Jones C.D."/>
            <person name="Jordan W.C."/>
            <person name="Karpen G.H."/>
            <person name="Kataoka E."/>
            <person name="Keightley P.D."/>
            <person name="Kheradpour P."/>
            <person name="Kirkness E.F."/>
            <person name="Koerich L.B."/>
            <person name="Kristiansen K."/>
            <person name="Kudrna D."/>
            <person name="Kulathinal R.J."/>
            <person name="Kumar S."/>
            <person name="Kwok R."/>
            <person name="Lander E."/>
            <person name="Langley C.H."/>
            <person name="Lapoint R."/>
            <person name="Lazzaro B.P."/>
            <person name="Lee S.J."/>
            <person name="Levesque L."/>
            <person name="Li R."/>
            <person name="Lin C.F."/>
            <person name="Lin M.F."/>
            <person name="Lindblad-Toh K."/>
            <person name="Llopart A."/>
            <person name="Long M."/>
            <person name="Low L."/>
            <person name="Lozovsky E."/>
            <person name="Lu J."/>
            <person name="Luo M."/>
            <person name="Machado C.A."/>
            <person name="Makalowski W."/>
            <person name="Marzo M."/>
            <person name="Matsuda M."/>
            <person name="Matzkin L."/>
            <person name="McAllister B."/>
            <person name="McBride C.S."/>
            <person name="McKernan B."/>
            <person name="McKernan K."/>
            <person name="Mendez-Lago M."/>
            <person name="Minx P."/>
            <person name="Mollenhauer M.U."/>
            <person name="Montooth K."/>
            <person name="Mount S.M."/>
            <person name="Mu X."/>
            <person name="Myers E."/>
            <person name="Negre B."/>
            <person name="Newfeld S."/>
            <person name="Nielsen R."/>
            <person name="Noor M.A."/>
            <person name="O'Grady P."/>
            <person name="Pachter L."/>
            <person name="Papaceit M."/>
            <person name="Parisi M.J."/>
            <person name="Parisi M."/>
            <person name="Parts L."/>
            <person name="Pedersen J.S."/>
            <person name="Pesole G."/>
            <person name="Phillippy A.M."/>
            <person name="Ponting C.P."/>
            <person name="Pop M."/>
            <person name="Porcelli D."/>
            <person name="Powell J.R."/>
            <person name="Prohaska S."/>
            <person name="Pruitt K."/>
            <person name="Puig M."/>
            <person name="Quesneville H."/>
            <person name="Ram K.R."/>
            <person name="Rand D."/>
            <person name="Rasmussen M.D."/>
            <person name="Reed L.K."/>
            <person name="Reenan R."/>
            <person name="Reily A."/>
            <person name="Remington K.A."/>
            <person name="Rieger T.T."/>
            <person name="Ritchie M.G."/>
            <person name="Robin C."/>
            <person name="Rogers Y.H."/>
            <person name="Rohde C."/>
            <person name="Rozas J."/>
            <person name="Rubenfield M.J."/>
            <person name="Ruiz A."/>
            <person name="Russo S."/>
            <person name="Salzberg S.L."/>
            <person name="Sanchez-Gracia A."/>
            <person name="Saranga D.J."/>
            <person name="Sato H."/>
            <person name="Schaeffer S.W."/>
            <person name="Schatz M.C."/>
            <person name="Schlenke T."/>
            <person name="Schwartz R."/>
            <person name="Segarra C."/>
            <person name="Singh R.S."/>
            <person name="Sirot L."/>
            <person name="Sirota M."/>
            <person name="Sisneros N.B."/>
            <person name="Smith C.D."/>
            <person name="Smith T.F."/>
            <person name="Spieth J."/>
            <person name="Stage D.E."/>
            <person name="Stark A."/>
            <person name="Stephan W."/>
            <person name="Strausberg R.L."/>
            <person name="Strempel S."/>
            <person name="Sturgill D."/>
            <person name="Sutton G."/>
            <person name="Sutton G.G."/>
            <person name="Tao W."/>
            <person name="Teichmann S."/>
            <person name="Tobari Y.N."/>
            <person name="Tomimura Y."/>
            <person name="Tsolas J.M."/>
            <person name="Valente V.L."/>
            <person name="Venter E."/>
            <person name="Venter J.C."/>
            <person name="Vicario S."/>
            <person name="Vieira F.G."/>
            <person name="Vilella A.J."/>
            <person name="Villasante A."/>
            <person name="Walenz B."/>
            <person name="Wang J."/>
            <person name="Wasserman M."/>
            <person name="Watts T."/>
            <person name="Wilson D."/>
            <person name="Wilson R.K."/>
            <person name="Wing R.A."/>
            <person name="Wolfner M.F."/>
            <person name="Wong A."/>
            <person name="Wong G.K."/>
            <person name="Wu C.I."/>
            <person name="Wu G."/>
            <person name="Yamamoto D."/>
            <person name="Yang H.P."/>
            <person name="Yang S.P."/>
            <person name="Yorke J.A."/>
            <person name="Yoshida K."/>
            <person name="Zdobnov E."/>
            <person name="Zhang P."/>
            <person name="Zhang Y."/>
            <person name="Zimin A.V."/>
            <person name="Baldwin J."/>
            <person name="Abdouelleil A."/>
            <person name="Abdulkadir J."/>
            <person name="Abebe A."/>
            <person name="Abera B."/>
            <person name="Abreu J."/>
            <person name="Acer S.C."/>
            <person name="Aftuck L."/>
            <person name="Alexander A."/>
            <person name="An P."/>
            <person name="Anderson E."/>
            <person name="Anderson S."/>
            <person name="Arachi H."/>
            <person name="Azer M."/>
            <person name="Bachantsang P."/>
            <person name="Barry A."/>
            <person name="Bayul T."/>
            <person name="Berlin A."/>
            <person name="Bessette D."/>
            <person name="Bloom T."/>
            <person name="Blye J."/>
            <person name="Boguslavskiy L."/>
            <person name="Bonnet C."/>
            <person name="Boukhgalter B."/>
            <person name="Bourzgui I."/>
            <person name="Brown A."/>
            <person name="Cahill P."/>
            <person name="Channer S."/>
            <person name="Cheshatsang Y."/>
            <person name="Chuda L."/>
            <person name="Citroen M."/>
            <person name="Collymore A."/>
            <person name="Cooke P."/>
            <person name="Costello M."/>
            <person name="D'Aco K."/>
            <person name="Daza R."/>
            <person name="De Haan G."/>
            <person name="DeGray S."/>
            <person name="DeMaso C."/>
            <person name="Dhargay N."/>
            <person name="Dooley K."/>
            <person name="Dooley E."/>
            <person name="Doricent M."/>
            <person name="Dorje P."/>
            <person name="Dorjee K."/>
            <person name="Dupes A."/>
            <person name="Elong R."/>
            <person name="Falk J."/>
            <person name="Farina A."/>
            <person name="Faro S."/>
            <person name="Ferguson D."/>
            <person name="Fisher S."/>
            <person name="Foley C.D."/>
            <person name="Franke A."/>
            <person name="Friedrich D."/>
            <person name="Gadbois L."/>
            <person name="Gearin G."/>
            <person name="Gearin C.R."/>
            <person name="Giannoukos G."/>
            <person name="Goode T."/>
            <person name="Graham J."/>
            <person name="Grandbois E."/>
            <person name="Grewal S."/>
            <person name="Gyaltsen K."/>
            <person name="Hafez N."/>
            <person name="Hagos B."/>
            <person name="Hall J."/>
            <person name="Henson C."/>
            <person name="Hollinger A."/>
            <person name="Honan T."/>
            <person name="Huard M.D."/>
            <person name="Hughes L."/>
            <person name="Hurhula B."/>
            <person name="Husby M.E."/>
            <person name="Kamat A."/>
            <person name="Kanga B."/>
            <person name="Kashin S."/>
            <person name="Khazanovich D."/>
            <person name="Kisner P."/>
            <person name="Lance K."/>
            <person name="Lara M."/>
            <person name="Lee W."/>
            <person name="Lennon N."/>
            <person name="Letendre F."/>
            <person name="LeVine R."/>
            <person name="Lipovsky A."/>
            <person name="Liu X."/>
            <person name="Liu J."/>
            <person name="Liu S."/>
            <person name="Lokyitsang T."/>
            <person name="Lokyitsang Y."/>
            <person name="Lubonja R."/>
            <person name="Lui A."/>
            <person name="MacDonald P."/>
            <person name="Magnisalis V."/>
            <person name="Maru K."/>
            <person name="Matthews C."/>
            <person name="McCusker W."/>
            <person name="McDonough S."/>
            <person name="Mehta T."/>
            <person name="Meldrim J."/>
            <person name="Meneus L."/>
            <person name="Mihai O."/>
            <person name="Mihalev A."/>
            <person name="Mihova T."/>
            <person name="Mittelman R."/>
            <person name="Mlenga V."/>
            <person name="Montmayeur A."/>
            <person name="Mulrain L."/>
            <person name="Navidi A."/>
            <person name="Naylor J."/>
            <person name="Negash T."/>
            <person name="Nguyen T."/>
            <person name="Nguyen N."/>
            <person name="Nicol R."/>
            <person name="Norbu C."/>
            <person name="Norbu N."/>
            <person name="Novod N."/>
            <person name="O'Neill B."/>
            <person name="Osman S."/>
            <person name="Markiewicz E."/>
            <person name="Oyono O.L."/>
            <person name="Patti C."/>
            <person name="Phunkhang P."/>
            <person name="Pierre F."/>
            <person name="Priest M."/>
            <person name="Raghuraman S."/>
            <person name="Rege F."/>
            <person name="Reyes R."/>
            <person name="Rise C."/>
            <person name="Rogov P."/>
            <person name="Ross K."/>
            <person name="Ryan E."/>
            <person name="Settipalli S."/>
            <person name="Shea T."/>
            <person name="Sherpa N."/>
            <person name="Shi L."/>
            <person name="Shih D."/>
            <person name="Sparrow T."/>
            <person name="Spaulding J."/>
            <person name="Stalker J."/>
            <person name="Stange-Thomann N."/>
            <person name="Stavropoulos S."/>
            <person name="Stone C."/>
            <person name="Strader C."/>
            <person name="Tesfaye S."/>
            <person name="Thomson T."/>
            <person name="Thoulutsang Y."/>
            <person name="Thoulutsang D."/>
            <person name="Topham K."/>
            <person name="Topping I."/>
            <person name="Tsamla T."/>
            <person name="Vassiliev H."/>
            <person name="Vo A."/>
            <person name="Wangchuk T."/>
            <person name="Wangdi T."/>
            <person name="Weiand M."/>
            <person name="Wilkinson J."/>
            <person name="Wilson A."/>
            <person name="Yadav S."/>
            <person name="Young G."/>
            <person name="Yu Q."/>
            <person name="Zembek L."/>
            <person name="Zhong D."/>
            <person name="Zimmer A."/>
            <person name="Zwirko Z."/>
            <person name="Jaffe D.B."/>
            <person name="Alvarez P."/>
            <person name="Brockman W."/>
            <person name="Butler J."/>
            <person name="Chin C."/>
            <person name="Gnerre S."/>
            <person name="Grabherr M."/>
            <person name="Kleber M."/>
            <person name="Mauceli E."/>
            <person name="MacCallum I."/>
        </authorList>
    </citation>
    <scope>NUCLEOTIDE SEQUENCE [LARGE SCALE GENOMIC DNA]</scope>
    <source>
        <strain evidence="2">Tucson 15010-1051.87</strain>
    </source>
</reference>
<dbReference type="EMBL" id="CH940647">
    <property type="protein sequence ID" value="KRF84535.1"/>
    <property type="molecule type" value="Genomic_DNA"/>
</dbReference>
<dbReference type="InParanoid" id="A0A0Q9WQX5"/>
<protein>
    <submittedName>
        <fullName evidence="1">Uncharacterized protein</fullName>
    </submittedName>
</protein>
<keyword evidence="2" id="KW-1185">Reference proteome</keyword>